<protein>
    <submittedName>
        <fullName evidence="5">Transcriptional regulator, GntR family domain / Aspartate aminotransferase</fullName>
        <ecNumber evidence="5">2.6.1.1</ecNumber>
    </submittedName>
</protein>
<organism evidence="5">
    <name type="scientific">hydrothermal vent metagenome</name>
    <dbReference type="NCBI Taxonomy" id="652676"/>
    <lineage>
        <taxon>unclassified sequences</taxon>
        <taxon>metagenomes</taxon>
        <taxon>ecological metagenomes</taxon>
    </lineage>
</organism>
<keyword evidence="5" id="KW-0032">Aminotransferase</keyword>
<dbReference type="EC" id="2.6.1.1" evidence="5"/>
<keyword evidence="5" id="KW-0808">Transferase</keyword>
<name>A0A3B0R7N6_9ZZZZ</name>
<accession>A0A3B0R7N6</accession>
<dbReference type="EMBL" id="UOEC01000030">
    <property type="protein sequence ID" value="VAV87497.1"/>
    <property type="molecule type" value="Genomic_DNA"/>
</dbReference>
<dbReference type="SUPFAM" id="SSF46785">
    <property type="entry name" value="Winged helix' DNA-binding domain"/>
    <property type="match status" value="1"/>
</dbReference>
<feature type="non-terminal residue" evidence="5">
    <location>
        <position position="62"/>
    </location>
</feature>
<evidence type="ECO:0000256" key="2">
    <source>
        <dbReference type="ARBA" id="ARBA00023125"/>
    </source>
</evidence>
<dbReference type="AlphaFoldDB" id="A0A3B0R7N6"/>
<dbReference type="PANTHER" id="PTHR38445">
    <property type="entry name" value="HTH-TYPE TRANSCRIPTIONAL REPRESSOR YTRA"/>
    <property type="match status" value="1"/>
</dbReference>
<dbReference type="PROSITE" id="PS50949">
    <property type="entry name" value="HTH_GNTR"/>
    <property type="match status" value="1"/>
</dbReference>
<dbReference type="GO" id="GO:0003677">
    <property type="term" value="F:DNA binding"/>
    <property type="evidence" value="ECO:0007669"/>
    <property type="project" value="UniProtKB-KW"/>
</dbReference>
<dbReference type="InterPro" id="IPR036388">
    <property type="entry name" value="WH-like_DNA-bd_sf"/>
</dbReference>
<dbReference type="Pfam" id="PF00392">
    <property type="entry name" value="GntR"/>
    <property type="match status" value="1"/>
</dbReference>
<keyword evidence="1" id="KW-0805">Transcription regulation</keyword>
<feature type="domain" description="HTH gntR-type" evidence="4">
    <location>
        <begin position="13"/>
        <end position="62"/>
    </location>
</feature>
<evidence type="ECO:0000256" key="1">
    <source>
        <dbReference type="ARBA" id="ARBA00023015"/>
    </source>
</evidence>
<evidence type="ECO:0000313" key="5">
    <source>
        <dbReference type="EMBL" id="VAV87497.1"/>
    </source>
</evidence>
<proteinExistence type="predicted"/>
<gene>
    <name evidence="5" type="ORF">MNBD_ALPHA08-130</name>
</gene>
<dbReference type="GO" id="GO:0004069">
    <property type="term" value="F:L-aspartate:2-oxoglutarate aminotransferase activity"/>
    <property type="evidence" value="ECO:0007669"/>
    <property type="project" value="UniProtKB-EC"/>
</dbReference>
<dbReference type="InterPro" id="IPR036390">
    <property type="entry name" value="WH_DNA-bd_sf"/>
</dbReference>
<reference evidence="5" key="1">
    <citation type="submission" date="2018-06" db="EMBL/GenBank/DDBJ databases">
        <authorList>
            <person name="Zhirakovskaya E."/>
        </authorList>
    </citation>
    <scope>NUCLEOTIDE SEQUENCE</scope>
</reference>
<dbReference type="InterPro" id="IPR000524">
    <property type="entry name" value="Tscrpt_reg_HTH_GntR"/>
</dbReference>
<dbReference type="PANTHER" id="PTHR38445:SF9">
    <property type="entry name" value="HTH-TYPE TRANSCRIPTIONAL REPRESSOR YTRA"/>
    <property type="match status" value="1"/>
</dbReference>
<sequence>MAVQFRDKNSQRVTLVTQVMQEVHQRIANRRLVPGAKLPSIRKFAQIMQVSKSTVVDAYDRL</sequence>
<dbReference type="GO" id="GO:0003700">
    <property type="term" value="F:DNA-binding transcription factor activity"/>
    <property type="evidence" value="ECO:0007669"/>
    <property type="project" value="InterPro"/>
</dbReference>
<dbReference type="Gene3D" id="1.10.10.10">
    <property type="entry name" value="Winged helix-like DNA-binding domain superfamily/Winged helix DNA-binding domain"/>
    <property type="match status" value="1"/>
</dbReference>
<keyword evidence="2" id="KW-0238">DNA-binding</keyword>
<evidence type="ECO:0000259" key="4">
    <source>
        <dbReference type="PROSITE" id="PS50949"/>
    </source>
</evidence>
<keyword evidence="3" id="KW-0804">Transcription</keyword>
<evidence type="ECO:0000256" key="3">
    <source>
        <dbReference type="ARBA" id="ARBA00023163"/>
    </source>
</evidence>